<evidence type="ECO:0000256" key="4">
    <source>
        <dbReference type="ARBA" id="ARBA00023098"/>
    </source>
</evidence>
<dbReference type="Pfam" id="PF19143">
    <property type="entry name" value="Omp85_2"/>
    <property type="match status" value="1"/>
</dbReference>
<dbReference type="EMBL" id="JBHTMY010000001">
    <property type="protein sequence ID" value="MFD1314334.1"/>
    <property type="molecule type" value="Genomic_DNA"/>
</dbReference>
<dbReference type="Gene3D" id="3.10.20.310">
    <property type="entry name" value="membrane protein fhac"/>
    <property type="match status" value="1"/>
</dbReference>
<comment type="caution">
    <text evidence="9">The sequence shown here is derived from an EMBL/GenBank/DDBJ whole genome shotgun (WGS) entry which is preliminary data.</text>
</comment>
<feature type="short sequence motif" description="GXGXXG" evidence="6">
    <location>
        <begin position="35"/>
        <end position="40"/>
    </location>
</feature>
<evidence type="ECO:0000256" key="3">
    <source>
        <dbReference type="ARBA" id="ARBA00022963"/>
    </source>
</evidence>
<evidence type="ECO:0000313" key="9">
    <source>
        <dbReference type="EMBL" id="MFD1314334.1"/>
    </source>
</evidence>
<dbReference type="PANTHER" id="PTHR14226:SF76">
    <property type="entry name" value="NTE FAMILY PROTEIN RSSA"/>
    <property type="match status" value="1"/>
</dbReference>
<comment type="subcellular location">
    <subcellularLocation>
        <location evidence="1">Membrane</location>
    </subcellularLocation>
</comment>
<feature type="short sequence motif" description="DGA/G" evidence="6">
    <location>
        <begin position="208"/>
        <end position="210"/>
    </location>
</feature>
<dbReference type="SUPFAM" id="SSF52151">
    <property type="entry name" value="FabD/lysophospholipase-like"/>
    <property type="match status" value="1"/>
</dbReference>
<dbReference type="PROSITE" id="PS51779">
    <property type="entry name" value="POTRA"/>
    <property type="match status" value="1"/>
</dbReference>
<proteinExistence type="predicted"/>
<reference evidence="10" key="1">
    <citation type="journal article" date="2019" name="Int. J. Syst. Evol. Microbiol.">
        <title>The Global Catalogue of Microorganisms (GCM) 10K type strain sequencing project: providing services to taxonomists for standard genome sequencing and annotation.</title>
        <authorList>
            <consortium name="The Broad Institute Genomics Platform"/>
            <consortium name="The Broad Institute Genome Sequencing Center for Infectious Disease"/>
            <person name="Wu L."/>
            <person name="Ma J."/>
        </authorList>
    </citation>
    <scope>NUCLEOTIDE SEQUENCE [LARGE SCALE GENOMIC DNA]</scope>
    <source>
        <strain evidence="10">CCUG 61485</strain>
    </source>
</reference>
<dbReference type="CDD" id="cd07205">
    <property type="entry name" value="Pat_PNPLA6_PNPLA7_NTE1_like"/>
    <property type="match status" value="1"/>
</dbReference>
<feature type="active site" description="Proton acceptor" evidence="6">
    <location>
        <position position="208"/>
    </location>
</feature>
<feature type="active site" description="Nucleophile" evidence="6">
    <location>
        <position position="64"/>
    </location>
</feature>
<dbReference type="InterPro" id="IPR043864">
    <property type="entry name" value="Omp85-like_dom"/>
</dbReference>
<feature type="short sequence motif" description="GXSXG" evidence="6">
    <location>
        <begin position="62"/>
        <end position="66"/>
    </location>
</feature>
<protein>
    <submittedName>
        <fullName evidence="9">Patatin-like phospholipase family protein</fullName>
    </submittedName>
</protein>
<evidence type="ECO:0000313" key="10">
    <source>
        <dbReference type="Proteomes" id="UP001597201"/>
    </source>
</evidence>
<dbReference type="InterPro" id="IPR034746">
    <property type="entry name" value="POTRA"/>
</dbReference>
<dbReference type="Pfam" id="PF01734">
    <property type="entry name" value="Patatin"/>
    <property type="match status" value="1"/>
</dbReference>
<dbReference type="PANTHER" id="PTHR14226">
    <property type="entry name" value="NEUROPATHY TARGET ESTERASE/SWISS CHEESE D.MELANOGASTER"/>
    <property type="match status" value="1"/>
</dbReference>
<evidence type="ECO:0000259" key="7">
    <source>
        <dbReference type="PROSITE" id="PS51635"/>
    </source>
</evidence>
<evidence type="ECO:0000259" key="8">
    <source>
        <dbReference type="PROSITE" id="PS51779"/>
    </source>
</evidence>
<keyword evidence="3 6" id="KW-0442">Lipid degradation</keyword>
<feature type="domain" description="PNPLA" evidence="7">
    <location>
        <begin position="31"/>
        <end position="221"/>
    </location>
</feature>
<dbReference type="PROSITE" id="PS51635">
    <property type="entry name" value="PNPLA"/>
    <property type="match status" value="1"/>
</dbReference>
<evidence type="ECO:0000256" key="6">
    <source>
        <dbReference type="PROSITE-ProRule" id="PRU01161"/>
    </source>
</evidence>
<dbReference type="Gene3D" id="3.40.1090.10">
    <property type="entry name" value="Cytosolic phospholipase A2 catalytic domain"/>
    <property type="match status" value="2"/>
</dbReference>
<feature type="domain" description="POTRA" evidence="8">
    <location>
        <begin position="331"/>
        <end position="402"/>
    </location>
</feature>
<name>A0ABW3XYC7_9FLAO</name>
<keyword evidence="10" id="KW-1185">Reference proteome</keyword>
<gene>
    <name evidence="9" type="ORF">ACFQ39_01805</name>
</gene>
<keyword evidence="5" id="KW-0472">Membrane</keyword>
<accession>A0ABW3XYC7</accession>
<evidence type="ECO:0000256" key="1">
    <source>
        <dbReference type="ARBA" id="ARBA00004370"/>
    </source>
</evidence>
<dbReference type="InterPro" id="IPR002641">
    <property type="entry name" value="PNPLA_dom"/>
</dbReference>
<sequence>MKKLLFLILSISTISFFGQNLDQKKDVKVGVVLSGGGAKGFAHVGALKIIEESGVRIDYIAGTSMGSIIGGLYAAGYNARELDSILKTYDMQDLLQDKLPRSASNFYQKENDGKYSVILPIKKGKIGLPSSISKGQSIFDLFSRLTEHVHEIQDFEKLPIPFFCIATDLETGEEVVLDKGFLPEAIRASGSFPSFLAPVVIDGRVLVDGGLRDNYPIEKLKEKGVDYIIGVDVQGTLHKYDDLGTAPEVLMQIAGYQMYQDIEKKVALTDVYIKPDITNYNDFSFDKAIELVGVGEKGAMNHIAGLENIASQQTVKRPHNSIRSFEIGETFYIKEITIQGNDHYTDEYCLKKLGIRSGEYITHSDFYDGINALSATKNFKSIMYKFVQVDGGIKVEFNIREETSSSFVKLGLHYDDLYKSGVLLNFTKKYAFFNNDFLSADVVVGDNFRFNFDYFIDNGFNWSFGINSRFNSFEKSFFVQNAPPTREEELFQVKVPVQYNDFTTRLYFQTTLKNKMALRLGVEDKLLRVYTNELVEGDSKKLFFEDNNYFNLFGQLTFDSYDVQFFPKTGFFFNTNYIVYLLSTDKYNNFDSFSLLYGRLGYAYTFIDRLTLHLISEGGITIGSSNNQIFDYFLGGNNENFVNTFVPFYGYEIGDLSGPGYLRSALTIRYELFKNQFVSFTGNFARTDDDLWNNGKIFQDTRSGYAFGYGINTFLGPIQLKYAWNPDNKENFWYFNLGYWF</sequence>
<keyword evidence="4 6" id="KW-0443">Lipid metabolism</keyword>
<evidence type="ECO:0000256" key="2">
    <source>
        <dbReference type="ARBA" id="ARBA00022801"/>
    </source>
</evidence>
<dbReference type="InterPro" id="IPR050301">
    <property type="entry name" value="NTE"/>
</dbReference>
<evidence type="ECO:0000256" key="5">
    <source>
        <dbReference type="ARBA" id="ARBA00023136"/>
    </source>
</evidence>
<dbReference type="Proteomes" id="UP001597201">
    <property type="component" value="Unassembled WGS sequence"/>
</dbReference>
<keyword evidence="2 6" id="KW-0378">Hydrolase</keyword>
<dbReference type="RefSeq" id="WP_377175833.1">
    <property type="nucleotide sequence ID" value="NZ_JBHTMY010000001.1"/>
</dbReference>
<dbReference type="Gene3D" id="2.40.160.50">
    <property type="entry name" value="membrane protein fhac: a member of the omp85/tpsb transporter family"/>
    <property type="match status" value="1"/>
</dbReference>
<dbReference type="InterPro" id="IPR016035">
    <property type="entry name" value="Acyl_Trfase/lysoPLipase"/>
</dbReference>
<organism evidence="9 10">
    <name type="scientific">Namhaeicola litoreus</name>
    <dbReference type="NCBI Taxonomy" id="1052145"/>
    <lineage>
        <taxon>Bacteria</taxon>
        <taxon>Pseudomonadati</taxon>
        <taxon>Bacteroidota</taxon>
        <taxon>Flavobacteriia</taxon>
        <taxon>Flavobacteriales</taxon>
        <taxon>Flavobacteriaceae</taxon>
        <taxon>Namhaeicola</taxon>
    </lineage>
</organism>